<dbReference type="InterPro" id="IPR001763">
    <property type="entry name" value="Rhodanese-like_dom"/>
</dbReference>
<keyword evidence="3" id="KW-1185">Reference proteome</keyword>
<reference evidence="2 3" key="1">
    <citation type="submission" date="2019-05" db="EMBL/GenBank/DDBJ databases">
        <authorList>
            <person name="Chen C."/>
        </authorList>
    </citation>
    <scope>NUCLEOTIDE SEQUENCE [LARGE SCALE GENOMIC DNA]</scope>
    <source>
        <strain evidence="2 3">HB172198</strain>
    </source>
</reference>
<dbReference type="GO" id="GO:0004792">
    <property type="term" value="F:thiosulfate-cyanide sulfurtransferase activity"/>
    <property type="evidence" value="ECO:0007669"/>
    <property type="project" value="InterPro"/>
</dbReference>
<evidence type="ECO:0000313" key="2">
    <source>
        <dbReference type="EMBL" id="QCT02110.1"/>
    </source>
</evidence>
<organism evidence="2 3">
    <name type="scientific">Paenibacillus algicola</name>
    <dbReference type="NCBI Taxonomy" id="2565926"/>
    <lineage>
        <taxon>Bacteria</taxon>
        <taxon>Bacillati</taxon>
        <taxon>Bacillota</taxon>
        <taxon>Bacilli</taxon>
        <taxon>Bacillales</taxon>
        <taxon>Paenibacillaceae</taxon>
        <taxon>Paenibacillus</taxon>
    </lineage>
</organism>
<dbReference type="SMART" id="SM00450">
    <property type="entry name" value="RHOD"/>
    <property type="match status" value="1"/>
</dbReference>
<dbReference type="RefSeq" id="WP_175415236.1">
    <property type="nucleotide sequence ID" value="NZ_CP040396.1"/>
</dbReference>
<dbReference type="Pfam" id="PF00581">
    <property type="entry name" value="Rhodanese"/>
    <property type="match status" value="1"/>
</dbReference>
<name>A0A4P8XKI4_9BACL</name>
<dbReference type="PROSITE" id="PS00380">
    <property type="entry name" value="RHODANESE_1"/>
    <property type="match status" value="1"/>
</dbReference>
<accession>A0A4P8XKI4</accession>
<dbReference type="Proteomes" id="UP000300879">
    <property type="component" value="Chromosome"/>
</dbReference>
<sequence>MFWQAFLLLGLVLFLLQHRLGPVKGLRFLGEEQLLHIKESRQIQILDIRDATDFEKGHLPGAINIYIGRLPYVSMNELVPGEQLVIVSSSAYHIRKAARILKKSGYTELAAFVCREHAAGRSQEQRRAGMGACIS</sequence>
<dbReference type="AlphaFoldDB" id="A0A4P8XKI4"/>
<dbReference type="PROSITE" id="PS50206">
    <property type="entry name" value="RHODANESE_3"/>
    <property type="match status" value="1"/>
</dbReference>
<dbReference type="InterPro" id="IPR001307">
    <property type="entry name" value="Thiosulphate_STrfase_CS"/>
</dbReference>
<proteinExistence type="predicted"/>
<evidence type="ECO:0000259" key="1">
    <source>
        <dbReference type="PROSITE" id="PS50206"/>
    </source>
</evidence>
<evidence type="ECO:0000313" key="3">
    <source>
        <dbReference type="Proteomes" id="UP000300879"/>
    </source>
</evidence>
<dbReference type="EMBL" id="CP040396">
    <property type="protein sequence ID" value="QCT02110.1"/>
    <property type="molecule type" value="Genomic_DNA"/>
</dbReference>
<dbReference type="Gene3D" id="3.40.250.10">
    <property type="entry name" value="Rhodanese-like domain"/>
    <property type="match status" value="1"/>
</dbReference>
<gene>
    <name evidence="2" type="ORF">E6C60_1394</name>
</gene>
<feature type="domain" description="Rhodanese" evidence="1">
    <location>
        <begin position="39"/>
        <end position="115"/>
    </location>
</feature>
<protein>
    <submittedName>
        <fullName evidence="2">Rhodanese-like protein</fullName>
    </submittedName>
</protein>
<dbReference type="KEGG" id="palo:E6C60_1394"/>
<dbReference type="InterPro" id="IPR036873">
    <property type="entry name" value="Rhodanese-like_dom_sf"/>
</dbReference>
<dbReference type="SUPFAM" id="SSF52821">
    <property type="entry name" value="Rhodanese/Cell cycle control phosphatase"/>
    <property type="match status" value="1"/>
</dbReference>
<dbReference type="CDD" id="cd00158">
    <property type="entry name" value="RHOD"/>
    <property type="match status" value="1"/>
</dbReference>